<dbReference type="Pfam" id="PF14552">
    <property type="entry name" value="Tautomerase_2"/>
    <property type="match status" value="1"/>
</dbReference>
<dbReference type="SUPFAM" id="SSF55331">
    <property type="entry name" value="Tautomerase/MIF"/>
    <property type="match status" value="1"/>
</dbReference>
<name>A0ABS2VZC6_STRAS</name>
<organism evidence="1 2">
    <name type="scientific">Streptomyces actuosus</name>
    <dbReference type="NCBI Taxonomy" id="1885"/>
    <lineage>
        <taxon>Bacteria</taxon>
        <taxon>Bacillati</taxon>
        <taxon>Actinomycetota</taxon>
        <taxon>Actinomycetes</taxon>
        <taxon>Kitasatosporales</taxon>
        <taxon>Streptomycetaceae</taxon>
        <taxon>Streptomyces</taxon>
    </lineage>
</organism>
<dbReference type="PANTHER" id="PTHR38460:SF1">
    <property type="entry name" value="TAUTOMERASE YOLI-RELATED"/>
    <property type="match status" value="1"/>
</dbReference>
<evidence type="ECO:0000313" key="2">
    <source>
        <dbReference type="Proteomes" id="UP000788262"/>
    </source>
</evidence>
<dbReference type="Gene3D" id="3.30.429.10">
    <property type="entry name" value="Macrophage Migration Inhibitory Factor"/>
    <property type="match status" value="1"/>
</dbReference>
<keyword evidence="2" id="KW-1185">Reference proteome</keyword>
<dbReference type="InterPro" id="IPR014347">
    <property type="entry name" value="Tautomerase/MIF_sf"/>
</dbReference>
<dbReference type="EMBL" id="JAFFZS010000040">
    <property type="protein sequence ID" value="MBN0048508.1"/>
    <property type="molecule type" value="Genomic_DNA"/>
</dbReference>
<proteinExistence type="predicted"/>
<dbReference type="PANTHER" id="PTHR38460">
    <property type="entry name" value="TAUTOMERASE YOLI-RELATED"/>
    <property type="match status" value="1"/>
</dbReference>
<gene>
    <name evidence="1" type="ORF">JS756_31310</name>
</gene>
<reference evidence="1 2" key="1">
    <citation type="submission" date="2021-02" db="EMBL/GenBank/DDBJ databases">
        <title>Whole genome sequencing of Streptomyces actuosus VRA1.</title>
        <authorList>
            <person name="Sen G."/>
            <person name="Sen A."/>
        </authorList>
    </citation>
    <scope>NUCLEOTIDE SEQUENCE [LARGE SCALE GENOMIC DNA]</scope>
    <source>
        <strain evidence="1 2">VRA1</strain>
    </source>
</reference>
<comment type="caution">
    <text evidence="1">The sequence shown here is derived from an EMBL/GenBank/DDBJ whole genome shotgun (WGS) entry which is preliminary data.</text>
</comment>
<sequence length="139" mass="15795">MTKIYLRKGKSAEHKRAISDAIHAALVAVLGIPDDDKYHVFHELEPDNLITAPVAFGLERRPQAVFVQMYFGHRPEETLKELYRTLVANLLEGAGLETRDIYLNVVESPSPNWWADGRILDPVTRFDTRIAADKVPTER</sequence>
<evidence type="ECO:0000313" key="1">
    <source>
        <dbReference type="EMBL" id="MBN0048508.1"/>
    </source>
</evidence>
<dbReference type="InterPro" id="IPR037479">
    <property type="entry name" value="Tauto_MSAD"/>
</dbReference>
<accession>A0ABS2VZC6</accession>
<protein>
    <submittedName>
        <fullName evidence="1">Tautomerase family protein</fullName>
    </submittedName>
</protein>
<dbReference type="Proteomes" id="UP000788262">
    <property type="component" value="Unassembled WGS sequence"/>
</dbReference>